<dbReference type="AlphaFoldDB" id="A0A1V2JVM3"/>
<dbReference type="RefSeq" id="WP_071492798.1">
    <property type="nucleotide sequence ID" value="NZ_LT629702.1"/>
</dbReference>
<evidence type="ECO:0000313" key="4">
    <source>
        <dbReference type="Proteomes" id="UP000188559"/>
    </source>
</evidence>
<comment type="caution">
    <text evidence="3">The sequence shown here is derived from an EMBL/GenBank/DDBJ whole genome shotgun (WGS) entry which is preliminary data.</text>
</comment>
<sequence length="206" mass="22937">MIDWLNENTGAVQGLASISVAVLTALLARFTYRYVNLTGAIAIAAKEQVELARAQAQVSSSLAELAQEQRALNQQRLDEVKDKEENNRQEGKRELERLAARLLSQLSGSSSEPELDYLKNSLPISEDVFDSIRKAAEQARDPNTGNLESTIASLEAIVALQKRIATSPQDSYVLSTSERESYKTNLRNARDGLKTFTSYRPNNERY</sequence>
<evidence type="ECO:0000256" key="2">
    <source>
        <dbReference type="SAM" id="Phobius"/>
    </source>
</evidence>
<name>A0A1V2JVM3_PSEAZ</name>
<keyword evidence="2" id="KW-1133">Transmembrane helix</keyword>
<feature type="transmembrane region" description="Helical" evidence="2">
    <location>
        <begin position="12"/>
        <end position="32"/>
    </location>
</feature>
<dbReference type="GeneID" id="57374952"/>
<organism evidence="3 4">
    <name type="scientific">Pseudomonas azotoformans</name>
    <dbReference type="NCBI Taxonomy" id="47878"/>
    <lineage>
        <taxon>Bacteria</taxon>
        <taxon>Pseudomonadati</taxon>
        <taxon>Pseudomonadota</taxon>
        <taxon>Gammaproteobacteria</taxon>
        <taxon>Pseudomonadales</taxon>
        <taxon>Pseudomonadaceae</taxon>
        <taxon>Pseudomonas</taxon>
    </lineage>
</organism>
<evidence type="ECO:0000256" key="1">
    <source>
        <dbReference type="SAM" id="Coils"/>
    </source>
</evidence>
<keyword evidence="2" id="KW-0812">Transmembrane</keyword>
<keyword evidence="2" id="KW-0472">Membrane</keyword>
<accession>A0A1V2JVM3</accession>
<dbReference type="Proteomes" id="UP000188559">
    <property type="component" value="Unassembled WGS sequence"/>
</dbReference>
<keyword evidence="1" id="KW-0175">Coiled coil</keyword>
<dbReference type="EMBL" id="MNPV01000001">
    <property type="protein sequence ID" value="ONH48661.1"/>
    <property type="molecule type" value="Genomic_DNA"/>
</dbReference>
<proteinExistence type="predicted"/>
<protein>
    <submittedName>
        <fullName evidence="3">Uncharacterized protein</fullName>
    </submittedName>
</protein>
<keyword evidence="4" id="KW-1185">Reference proteome</keyword>
<feature type="coiled-coil region" evidence="1">
    <location>
        <begin position="51"/>
        <end position="101"/>
    </location>
</feature>
<reference evidence="3 4" key="1">
    <citation type="submission" date="2016-10" db="EMBL/GenBank/DDBJ databases">
        <title>Pseudomonas lactis sp. nov. and Pseudomonas paralactis sp. nov., isolated from bovine raw milk.</title>
        <authorList>
            <person name="Von Neubeck M."/>
            <person name="Huptas C."/>
            <person name="Glueck C."/>
            <person name="Krewinkel M."/>
            <person name="Stoeckel M."/>
            <person name="Stressler T."/>
            <person name="Fischer L."/>
            <person name="Hinrichs J."/>
            <person name="Scherer S."/>
            <person name="Wenning M."/>
        </authorList>
    </citation>
    <scope>NUCLEOTIDE SEQUENCE [LARGE SCALE GENOMIC DNA]</scope>
    <source>
        <strain evidence="3 4">DSM 18862</strain>
    </source>
</reference>
<evidence type="ECO:0000313" key="3">
    <source>
        <dbReference type="EMBL" id="ONH48661.1"/>
    </source>
</evidence>
<gene>
    <name evidence="3" type="ORF">BLL37_04645</name>
</gene>